<dbReference type="Proteomes" id="UP000017148">
    <property type="component" value="Unassembled WGS sequence"/>
</dbReference>
<evidence type="ECO:0000256" key="6">
    <source>
        <dbReference type="PIRNR" id="PIRNR018267"/>
    </source>
</evidence>
<dbReference type="Pfam" id="PF03852">
    <property type="entry name" value="Vsr"/>
    <property type="match status" value="1"/>
</dbReference>
<evidence type="ECO:0000313" key="8">
    <source>
        <dbReference type="Proteomes" id="UP000017148"/>
    </source>
</evidence>
<protein>
    <recommendedName>
        <fullName evidence="6">Very short patch repair endonuclease</fullName>
        <ecNumber evidence="6">3.1.-.-</ecNumber>
    </recommendedName>
</protein>
<keyword evidence="5 6" id="KW-0234">DNA repair</keyword>
<dbReference type="PIRSF" id="PIRSF018267">
    <property type="entry name" value="VSR_endonuc"/>
    <property type="match status" value="1"/>
</dbReference>
<comment type="function">
    <text evidence="6">May nick specific sequences that contain T:G mispairs resulting from m5C-deamination.</text>
</comment>
<keyword evidence="3 6" id="KW-0227">DNA damage</keyword>
<proteinExistence type="inferred from homology"/>
<keyword evidence="1 6" id="KW-0540">Nuclease</keyword>
<dbReference type="GO" id="GO:0016787">
    <property type="term" value="F:hydrolase activity"/>
    <property type="evidence" value="ECO:0007669"/>
    <property type="project" value="UniProtKB-KW"/>
</dbReference>
<accession>U7D7X9</accession>
<keyword evidence="2 6" id="KW-0255">Endonuclease</keyword>
<evidence type="ECO:0000256" key="4">
    <source>
        <dbReference type="ARBA" id="ARBA00022801"/>
    </source>
</evidence>
<dbReference type="Gene3D" id="3.40.960.10">
    <property type="entry name" value="VSR Endonuclease"/>
    <property type="match status" value="1"/>
</dbReference>
<sequence>MDSLTPEKRSWNMSRIRSKNTKIEKEVRTVLHKMGYRYRINPIDILGKPDIFLRKYNTAIFVHGCFWHRHQGCKYAYTPKSNIEFWDLKFKKNINRDNNVKSQIEKMGINYLVVWECELRDIDKLKKRLENMLIKNVSCRTSCAPAERNGQVFKRN</sequence>
<dbReference type="EC" id="3.1.-.-" evidence="6"/>
<dbReference type="SUPFAM" id="SSF52980">
    <property type="entry name" value="Restriction endonuclease-like"/>
    <property type="match status" value="1"/>
</dbReference>
<comment type="similarity">
    <text evidence="6">Belongs to the vsr family.</text>
</comment>
<name>U7D7X9_9BACT</name>
<dbReference type="OrthoDB" id="9801520at2"/>
<keyword evidence="4 6" id="KW-0378">Hydrolase</keyword>
<dbReference type="InterPro" id="IPR004603">
    <property type="entry name" value="DNA_mismatch_endonuc_vsr"/>
</dbReference>
<evidence type="ECO:0000256" key="1">
    <source>
        <dbReference type="ARBA" id="ARBA00022722"/>
    </source>
</evidence>
<reference evidence="7 8" key="1">
    <citation type="journal article" date="2013" name="Environ. Microbiol.">
        <title>Genome analysis of Chitinivibrio alkaliphilus gen. nov., sp. nov., a novel extremely haloalkaliphilic anaerobic chitinolytic bacterium from the candidate phylum Termite Group 3.</title>
        <authorList>
            <person name="Sorokin D.Y."/>
            <person name="Gumerov V.M."/>
            <person name="Rakitin A.L."/>
            <person name="Beletsky A.V."/>
            <person name="Damste J.S."/>
            <person name="Muyzer G."/>
            <person name="Mardanov A.V."/>
            <person name="Ravin N.V."/>
        </authorList>
    </citation>
    <scope>NUCLEOTIDE SEQUENCE [LARGE SCALE GENOMIC DNA]</scope>
    <source>
        <strain evidence="7 8">ACht1</strain>
    </source>
</reference>
<dbReference type="eggNOG" id="COG3727">
    <property type="taxonomic scope" value="Bacteria"/>
</dbReference>
<dbReference type="PATRIC" id="fig|1313304.3.peg.207"/>
<evidence type="ECO:0000313" key="7">
    <source>
        <dbReference type="EMBL" id="ERP39060.1"/>
    </source>
</evidence>
<dbReference type="AlphaFoldDB" id="U7D7X9"/>
<dbReference type="STRING" id="1313304.CALK_0222"/>
<evidence type="ECO:0000256" key="5">
    <source>
        <dbReference type="ARBA" id="ARBA00023204"/>
    </source>
</evidence>
<comment type="caution">
    <text evidence="7">The sequence shown here is derived from an EMBL/GenBank/DDBJ whole genome shotgun (WGS) entry which is preliminary data.</text>
</comment>
<evidence type="ECO:0000256" key="3">
    <source>
        <dbReference type="ARBA" id="ARBA00022763"/>
    </source>
</evidence>
<dbReference type="InterPro" id="IPR011335">
    <property type="entry name" value="Restrct_endonuc-II-like"/>
</dbReference>
<dbReference type="NCBIfam" id="TIGR00632">
    <property type="entry name" value="vsr"/>
    <property type="match status" value="1"/>
</dbReference>
<gene>
    <name evidence="7" type="ORF">CALK_0222</name>
</gene>
<keyword evidence="8" id="KW-1185">Reference proteome</keyword>
<dbReference type="EMBL" id="ASJR01000002">
    <property type="protein sequence ID" value="ERP39060.1"/>
    <property type="molecule type" value="Genomic_DNA"/>
</dbReference>
<dbReference type="GO" id="GO:0006298">
    <property type="term" value="P:mismatch repair"/>
    <property type="evidence" value="ECO:0007669"/>
    <property type="project" value="UniProtKB-UniRule"/>
</dbReference>
<organism evidence="7 8">
    <name type="scientific">Chitinivibrio alkaliphilus ACht1</name>
    <dbReference type="NCBI Taxonomy" id="1313304"/>
    <lineage>
        <taxon>Bacteria</taxon>
        <taxon>Pseudomonadati</taxon>
        <taxon>Fibrobacterota</taxon>
        <taxon>Chitinivibrionia</taxon>
        <taxon>Chitinivibrionales</taxon>
        <taxon>Chitinivibrionaceae</taxon>
        <taxon>Chitinivibrio</taxon>
    </lineage>
</organism>
<evidence type="ECO:0000256" key="2">
    <source>
        <dbReference type="ARBA" id="ARBA00022759"/>
    </source>
</evidence>
<dbReference type="CDD" id="cd00221">
    <property type="entry name" value="Vsr"/>
    <property type="match status" value="1"/>
</dbReference>
<dbReference type="GO" id="GO:0004519">
    <property type="term" value="F:endonuclease activity"/>
    <property type="evidence" value="ECO:0007669"/>
    <property type="project" value="UniProtKB-KW"/>
</dbReference>
<dbReference type="RefSeq" id="WP_022635773.1">
    <property type="nucleotide sequence ID" value="NZ_ASJR01000002.1"/>
</dbReference>